<proteinExistence type="predicted"/>
<sequence>MKREENFWINIAVCSSLTRVNLVAKGWTYESK</sequence>
<organism evidence="1">
    <name type="scientific">Rhizophora mucronata</name>
    <name type="common">Asiatic mangrove</name>
    <dbReference type="NCBI Taxonomy" id="61149"/>
    <lineage>
        <taxon>Eukaryota</taxon>
        <taxon>Viridiplantae</taxon>
        <taxon>Streptophyta</taxon>
        <taxon>Embryophyta</taxon>
        <taxon>Tracheophyta</taxon>
        <taxon>Spermatophyta</taxon>
        <taxon>Magnoliopsida</taxon>
        <taxon>eudicotyledons</taxon>
        <taxon>Gunneridae</taxon>
        <taxon>Pentapetalae</taxon>
        <taxon>rosids</taxon>
        <taxon>fabids</taxon>
        <taxon>Malpighiales</taxon>
        <taxon>Rhizophoraceae</taxon>
        <taxon>Rhizophora</taxon>
    </lineage>
</organism>
<protein>
    <submittedName>
        <fullName evidence="1">Uncharacterized protein</fullName>
    </submittedName>
</protein>
<reference evidence="1" key="1">
    <citation type="submission" date="2018-02" db="EMBL/GenBank/DDBJ databases">
        <title>Rhizophora mucronata_Transcriptome.</title>
        <authorList>
            <person name="Meera S.P."/>
            <person name="Sreeshan A."/>
            <person name="Augustine A."/>
        </authorList>
    </citation>
    <scope>NUCLEOTIDE SEQUENCE</scope>
    <source>
        <tissue evidence="1">Leaf</tissue>
    </source>
</reference>
<evidence type="ECO:0000313" key="1">
    <source>
        <dbReference type="EMBL" id="MBX44363.1"/>
    </source>
</evidence>
<dbReference type="AlphaFoldDB" id="A0A2P2NPG4"/>
<dbReference type="EMBL" id="GGEC01063879">
    <property type="protein sequence ID" value="MBX44363.1"/>
    <property type="molecule type" value="Transcribed_RNA"/>
</dbReference>
<name>A0A2P2NPG4_RHIMU</name>
<accession>A0A2P2NPG4</accession>